<evidence type="ECO:0000313" key="6">
    <source>
        <dbReference type="EMBL" id="CAK9084446.1"/>
    </source>
</evidence>
<dbReference type="Proteomes" id="UP001642464">
    <property type="component" value="Unassembled WGS sequence"/>
</dbReference>
<accession>A0ABP0QBS9</accession>
<comment type="similarity">
    <text evidence="1">Belongs to the ATP-dependent AMP-binding enzyme family.</text>
</comment>
<dbReference type="Gene3D" id="3.40.50.12780">
    <property type="entry name" value="N-terminal domain of ligase-like"/>
    <property type="match status" value="1"/>
</dbReference>
<dbReference type="InterPro" id="IPR045851">
    <property type="entry name" value="AMP-bd_C_sf"/>
</dbReference>
<keyword evidence="2 6" id="KW-0436">Ligase</keyword>
<feature type="domain" description="AMP-binding enzyme C-terminal" evidence="5">
    <location>
        <begin position="143"/>
        <end position="221"/>
    </location>
</feature>
<keyword evidence="4" id="KW-0067">ATP-binding</keyword>
<sequence>FYGATEGNGALVNVCRKSDRQLRGAVGRGGLGFDLVTGFKIVKFDVENECPIRDSKGHCIEAAPGEPGELLFPIKEDHPSKRFDGYTDPKATEKKVLRDVFKQGDAWFRSGDLLCKDDKGLWHFVDRIGDTFRWKGENVSTMEVSQILSSFPGVEEANVYGVQVPGEAEGRACMAALRGQDLQSREKLDALQSLCEKELPSYARPKFLRILSDMEITGTFKHQKVQLRDQGFDPSKVPDPVFMMDPKSHRYVPMDSQLFTQLQQGRSKL</sequence>
<dbReference type="InterPro" id="IPR042099">
    <property type="entry name" value="ANL_N_sf"/>
</dbReference>
<dbReference type="InterPro" id="IPR025110">
    <property type="entry name" value="AMP-bd_C"/>
</dbReference>
<gene>
    <name evidence="6" type="ORF">SCF082_LOCUS40055</name>
</gene>
<feature type="non-terminal residue" evidence="6">
    <location>
        <position position="1"/>
    </location>
</feature>
<dbReference type="EMBL" id="CAXAMM010039170">
    <property type="protein sequence ID" value="CAK9084446.1"/>
    <property type="molecule type" value="Genomic_DNA"/>
</dbReference>
<protein>
    <recommendedName>
        <fullName evidence="5">AMP-binding enzyme C-terminal domain-containing protein</fullName>
    </recommendedName>
</protein>
<proteinExistence type="inferred from homology"/>
<organism evidence="6 7">
    <name type="scientific">Durusdinium trenchii</name>
    <dbReference type="NCBI Taxonomy" id="1381693"/>
    <lineage>
        <taxon>Eukaryota</taxon>
        <taxon>Sar</taxon>
        <taxon>Alveolata</taxon>
        <taxon>Dinophyceae</taxon>
        <taxon>Suessiales</taxon>
        <taxon>Symbiodiniaceae</taxon>
        <taxon>Durusdinium</taxon>
    </lineage>
</organism>
<evidence type="ECO:0000313" key="7">
    <source>
        <dbReference type="Proteomes" id="UP001642464"/>
    </source>
</evidence>
<dbReference type="PANTHER" id="PTHR43107:SF15">
    <property type="entry name" value="FATTY ACID TRANSPORT PROTEIN 3, ISOFORM A"/>
    <property type="match status" value="1"/>
</dbReference>
<dbReference type="PANTHER" id="PTHR43107">
    <property type="entry name" value="LONG-CHAIN FATTY ACID TRANSPORT PROTEIN"/>
    <property type="match status" value="1"/>
</dbReference>
<evidence type="ECO:0000259" key="5">
    <source>
        <dbReference type="Pfam" id="PF13193"/>
    </source>
</evidence>
<evidence type="ECO:0000256" key="2">
    <source>
        <dbReference type="ARBA" id="ARBA00022598"/>
    </source>
</evidence>
<evidence type="ECO:0000256" key="1">
    <source>
        <dbReference type="ARBA" id="ARBA00006432"/>
    </source>
</evidence>
<keyword evidence="7" id="KW-1185">Reference proteome</keyword>
<dbReference type="GO" id="GO:0016874">
    <property type="term" value="F:ligase activity"/>
    <property type="evidence" value="ECO:0007669"/>
    <property type="project" value="UniProtKB-KW"/>
</dbReference>
<keyword evidence="3" id="KW-0547">Nucleotide-binding</keyword>
<dbReference type="Gene3D" id="3.30.300.30">
    <property type="match status" value="1"/>
</dbReference>
<name>A0ABP0QBS9_9DINO</name>
<dbReference type="SUPFAM" id="SSF56801">
    <property type="entry name" value="Acetyl-CoA synthetase-like"/>
    <property type="match status" value="1"/>
</dbReference>
<evidence type="ECO:0000256" key="3">
    <source>
        <dbReference type="ARBA" id="ARBA00022741"/>
    </source>
</evidence>
<comment type="caution">
    <text evidence="6">The sequence shown here is derived from an EMBL/GenBank/DDBJ whole genome shotgun (WGS) entry which is preliminary data.</text>
</comment>
<reference evidence="6 7" key="1">
    <citation type="submission" date="2024-02" db="EMBL/GenBank/DDBJ databases">
        <authorList>
            <person name="Chen Y."/>
            <person name="Shah S."/>
            <person name="Dougan E. K."/>
            <person name="Thang M."/>
            <person name="Chan C."/>
        </authorList>
    </citation>
    <scope>NUCLEOTIDE SEQUENCE [LARGE SCALE GENOMIC DNA]</scope>
</reference>
<evidence type="ECO:0000256" key="4">
    <source>
        <dbReference type="ARBA" id="ARBA00022840"/>
    </source>
</evidence>
<dbReference type="Pfam" id="PF13193">
    <property type="entry name" value="AMP-binding_C"/>
    <property type="match status" value="1"/>
</dbReference>